<dbReference type="Gene3D" id="2.30.30.240">
    <property type="entry name" value="PRC-barrel domain"/>
    <property type="match status" value="1"/>
</dbReference>
<feature type="domain" description="Ribosome maturation factor RimM PRC barrel" evidence="7">
    <location>
        <begin position="136"/>
        <end position="223"/>
    </location>
</feature>
<dbReference type="InterPro" id="IPR011033">
    <property type="entry name" value="PRC_barrel-like_sf"/>
</dbReference>
<accession>A0A193FUY0</accession>
<comment type="domain">
    <text evidence="5">The PRC barrel domain binds ribosomal protein uS19.</text>
</comment>
<dbReference type="GO" id="GO:0006364">
    <property type="term" value="P:rRNA processing"/>
    <property type="evidence" value="ECO:0007669"/>
    <property type="project" value="UniProtKB-UniRule"/>
</dbReference>
<feature type="domain" description="RimM N-terminal" evidence="6">
    <location>
        <begin position="17"/>
        <end position="44"/>
    </location>
</feature>
<proteinExistence type="inferred from homology"/>
<dbReference type="PANTHER" id="PTHR33692">
    <property type="entry name" value="RIBOSOME MATURATION FACTOR RIMM"/>
    <property type="match status" value="1"/>
</dbReference>
<evidence type="ECO:0000259" key="7">
    <source>
        <dbReference type="Pfam" id="PF24986"/>
    </source>
</evidence>
<dbReference type="InterPro" id="IPR056792">
    <property type="entry name" value="PRC_RimM"/>
</dbReference>
<dbReference type="SUPFAM" id="SSF50447">
    <property type="entry name" value="Translation proteins"/>
    <property type="match status" value="1"/>
</dbReference>
<dbReference type="HAMAP" id="MF_00014">
    <property type="entry name" value="Ribosome_mat_RimM"/>
    <property type="match status" value="1"/>
</dbReference>
<dbReference type="InterPro" id="IPR011961">
    <property type="entry name" value="RimM"/>
</dbReference>
<dbReference type="InterPro" id="IPR002676">
    <property type="entry name" value="RimM_N"/>
</dbReference>
<evidence type="ECO:0000256" key="4">
    <source>
        <dbReference type="ARBA" id="ARBA00023186"/>
    </source>
</evidence>
<keyword evidence="4 5" id="KW-0143">Chaperone</keyword>
<dbReference type="GO" id="GO:0005840">
    <property type="term" value="C:ribosome"/>
    <property type="evidence" value="ECO:0007669"/>
    <property type="project" value="InterPro"/>
</dbReference>
<evidence type="ECO:0000313" key="9">
    <source>
        <dbReference type="Proteomes" id="UP000092213"/>
    </source>
</evidence>
<evidence type="ECO:0000256" key="1">
    <source>
        <dbReference type="ARBA" id="ARBA00022490"/>
    </source>
</evidence>
<comment type="subunit">
    <text evidence="5">Binds ribosomal protein uS19.</text>
</comment>
<dbReference type="EMBL" id="CP016171">
    <property type="protein sequence ID" value="ANN71445.1"/>
    <property type="molecule type" value="Genomic_DNA"/>
</dbReference>
<gene>
    <name evidence="5" type="primary">rimM</name>
    <name evidence="8" type="ORF">BAU08_08975</name>
</gene>
<dbReference type="AlphaFoldDB" id="A0A193FUY0"/>
<evidence type="ECO:0000256" key="2">
    <source>
        <dbReference type="ARBA" id="ARBA00022517"/>
    </source>
</evidence>
<evidence type="ECO:0000256" key="3">
    <source>
        <dbReference type="ARBA" id="ARBA00022552"/>
    </source>
</evidence>
<name>A0A193FUY0_9BORD</name>
<dbReference type="GO" id="GO:0005737">
    <property type="term" value="C:cytoplasm"/>
    <property type="evidence" value="ECO:0007669"/>
    <property type="project" value="UniProtKB-SubCell"/>
</dbReference>
<reference evidence="8 9" key="1">
    <citation type="submission" date="2016-06" db="EMBL/GenBank/DDBJ databases">
        <title>Complete genome sequences of Bordetella bronchialis and Bordetella flabilis.</title>
        <authorList>
            <person name="LiPuma J.J."/>
            <person name="Spilker T."/>
        </authorList>
    </citation>
    <scope>NUCLEOTIDE SEQUENCE [LARGE SCALE GENOMIC DNA]</scope>
    <source>
        <strain evidence="8 9">AU17976</strain>
    </source>
</reference>
<comment type="function">
    <text evidence="5">An accessory protein needed during the final step in the assembly of 30S ribosomal subunit, possibly for assembly of the head region. Essential for efficient processing of 16S rRNA. May be needed both before and after RbfA during the maturation of 16S rRNA. It has affinity for free ribosomal 30S subunits but not for 70S ribosomes.</text>
</comment>
<dbReference type="SUPFAM" id="SSF50346">
    <property type="entry name" value="PRC-barrel domain"/>
    <property type="match status" value="1"/>
</dbReference>
<dbReference type="Pfam" id="PF01782">
    <property type="entry name" value="RimM"/>
    <property type="match status" value="2"/>
</dbReference>
<sequence>MSNAATHAVAPADLVELGRIVAAYGVKGWIKIQPHSADADVLLSVAASAKPASAPVAPAATWWLARPALPGTSAAASGKSSPAHPCAIKAARPHGSHIVAQLEGIDDRDQAEALKGMAVYAPRSAFPAPDPDEYYWVDLIGCTLYGDHEGAPVLLGVVDEVLDNGAHAVLKVRRQQQPPQGGDPVPLLDAKGRPVDVLVPFVQAHVRAVDLVNRRIDSDWPLDF</sequence>
<dbReference type="GO" id="GO:0043022">
    <property type="term" value="F:ribosome binding"/>
    <property type="evidence" value="ECO:0007669"/>
    <property type="project" value="InterPro"/>
</dbReference>
<protein>
    <recommendedName>
        <fullName evidence="5">Ribosome maturation factor RimM</fullName>
    </recommendedName>
</protein>
<feature type="domain" description="RimM N-terminal" evidence="6">
    <location>
        <begin position="81"/>
        <end position="124"/>
    </location>
</feature>
<dbReference type="GO" id="GO:0042274">
    <property type="term" value="P:ribosomal small subunit biogenesis"/>
    <property type="evidence" value="ECO:0007669"/>
    <property type="project" value="UniProtKB-UniRule"/>
</dbReference>
<comment type="subcellular location">
    <subcellularLocation>
        <location evidence="5">Cytoplasm</location>
    </subcellularLocation>
</comment>
<dbReference type="InterPro" id="IPR036976">
    <property type="entry name" value="RimM_N_sf"/>
</dbReference>
<dbReference type="Gene3D" id="2.40.30.60">
    <property type="entry name" value="RimM"/>
    <property type="match status" value="1"/>
</dbReference>
<keyword evidence="2 5" id="KW-0690">Ribosome biogenesis</keyword>
<dbReference type="InterPro" id="IPR009000">
    <property type="entry name" value="Transl_B-barrel_sf"/>
</dbReference>
<evidence type="ECO:0000256" key="5">
    <source>
        <dbReference type="HAMAP-Rule" id="MF_00014"/>
    </source>
</evidence>
<dbReference type="STRING" id="463025.BAU08_08975"/>
<dbReference type="Proteomes" id="UP000092213">
    <property type="component" value="Chromosome"/>
</dbReference>
<dbReference type="Pfam" id="PF24986">
    <property type="entry name" value="PRC_RimM"/>
    <property type="match status" value="1"/>
</dbReference>
<dbReference type="NCBIfam" id="TIGR02273">
    <property type="entry name" value="16S_RimM"/>
    <property type="match status" value="1"/>
</dbReference>
<evidence type="ECO:0000313" key="8">
    <source>
        <dbReference type="EMBL" id="ANN71445.1"/>
    </source>
</evidence>
<dbReference type="RefSeq" id="WP_066668971.1">
    <property type="nucleotide sequence ID" value="NZ_CP016171.1"/>
</dbReference>
<dbReference type="PANTHER" id="PTHR33692:SF1">
    <property type="entry name" value="RIBOSOME MATURATION FACTOR RIMM"/>
    <property type="match status" value="1"/>
</dbReference>
<evidence type="ECO:0000259" key="6">
    <source>
        <dbReference type="Pfam" id="PF01782"/>
    </source>
</evidence>
<keyword evidence="3 5" id="KW-0698">rRNA processing</keyword>
<keyword evidence="1 5" id="KW-0963">Cytoplasm</keyword>
<organism evidence="8 9">
    <name type="scientific">Bordetella bronchialis</name>
    <dbReference type="NCBI Taxonomy" id="463025"/>
    <lineage>
        <taxon>Bacteria</taxon>
        <taxon>Pseudomonadati</taxon>
        <taxon>Pseudomonadota</taxon>
        <taxon>Betaproteobacteria</taxon>
        <taxon>Burkholderiales</taxon>
        <taxon>Alcaligenaceae</taxon>
        <taxon>Bordetella</taxon>
    </lineage>
</organism>
<comment type="similarity">
    <text evidence="5">Belongs to the RimM family.</text>
</comment>